<feature type="region of interest" description="Disordered" evidence="8">
    <location>
        <begin position="1"/>
        <end position="201"/>
    </location>
</feature>
<dbReference type="GeneID" id="83197666"/>
<name>A0A9W9TWZ5_9EURO</name>
<reference evidence="10" key="1">
    <citation type="submission" date="2022-11" db="EMBL/GenBank/DDBJ databases">
        <authorList>
            <person name="Petersen C."/>
        </authorList>
    </citation>
    <scope>NUCLEOTIDE SEQUENCE</scope>
    <source>
        <strain evidence="10">IBT 19713</strain>
    </source>
</reference>
<evidence type="ECO:0000313" key="10">
    <source>
        <dbReference type="EMBL" id="KAJ5246083.1"/>
    </source>
</evidence>
<reference evidence="10" key="2">
    <citation type="journal article" date="2023" name="IMA Fungus">
        <title>Comparative genomic study of the Penicillium genus elucidates a diverse pangenome and 15 lateral gene transfer events.</title>
        <authorList>
            <person name="Petersen C."/>
            <person name="Sorensen T."/>
            <person name="Nielsen M.R."/>
            <person name="Sondergaard T.E."/>
            <person name="Sorensen J.L."/>
            <person name="Fitzpatrick D.A."/>
            <person name="Frisvad J.C."/>
            <person name="Nielsen K.L."/>
        </authorList>
    </citation>
    <scope>NUCLEOTIDE SEQUENCE</scope>
    <source>
        <strain evidence="10">IBT 19713</strain>
    </source>
</reference>
<dbReference type="PANTHER" id="PTHR41391:SF1">
    <property type="entry name" value="RESTRICTION OF TELOMERE CAPPING PROTEIN 4"/>
    <property type="match status" value="1"/>
</dbReference>
<evidence type="ECO:0000256" key="7">
    <source>
        <dbReference type="ARBA" id="ARBA00023242"/>
    </source>
</evidence>
<dbReference type="GO" id="GO:0005634">
    <property type="term" value="C:nucleus"/>
    <property type="evidence" value="ECO:0007669"/>
    <property type="project" value="UniProtKB-SubCell"/>
</dbReference>
<dbReference type="PANTHER" id="PTHR41391">
    <property type="entry name" value="RESTRICTION OF TELOMERE CAPPING PROTEIN 4"/>
    <property type="match status" value="1"/>
</dbReference>
<evidence type="ECO:0000313" key="11">
    <source>
        <dbReference type="Proteomes" id="UP001150941"/>
    </source>
</evidence>
<feature type="compositionally biased region" description="Basic and acidic residues" evidence="8">
    <location>
        <begin position="67"/>
        <end position="83"/>
    </location>
</feature>
<feature type="region of interest" description="Disordered" evidence="8">
    <location>
        <begin position="409"/>
        <end position="431"/>
    </location>
</feature>
<evidence type="ECO:0000256" key="2">
    <source>
        <dbReference type="ARBA" id="ARBA00004123"/>
    </source>
</evidence>
<evidence type="ECO:0000256" key="5">
    <source>
        <dbReference type="ARBA" id="ARBA00015162"/>
    </source>
</evidence>
<feature type="compositionally biased region" description="Acidic residues" evidence="8">
    <location>
        <begin position="42"/>
        <end position="57"/>
    </location>
</feature>
<keyword evidence="7" id="KW-0539">Nucleus</keyword>
<evidence type="ECO:0000256" key="3">
    <source>
        <dbReference type="ARBA" id="ARBA00004496"/>
    </source>
</evidence>
<dbReference type="InterPro" id="IPR039024">
    <property type="entry name" value="RTC4"/>
</dbReference>
<dbReference type="Proteomes" id="UP001150941">
    <property type="component" value="Unassembled WGS sequence"/>
</dbReference>
<dbReference type="EMBL" id="JAPQKS010000002">
    <property type="protein sequence ID" value="KAJ5246083.1"/>
    <property type="molecule type" value="Genomic_DNA"/>
</dbReference>
<feature type="compositionally biased region" description="Basic residues" evidence="8">
    <location>
        <begin position="113"/>
        <end position="129"/>
    </location>
</feature>
<dbReference type="AlphaFoldDB" id="A0A9W9TWZ5"/>
<sequence>MGPRQRSAAEASNQLSRNLPGNKHLLSSFNKEEDINRPPSSSDEDESDREGQGEDSDLPTYSFKQQDSSHDQRLRSHARDGSNARKPLARTSSKMEESDDDDIFFGGMGSQSKAKRLKHHYDKPTRVRVPKAYPLSAQEKYTKIKNNGRTPEKGAKNDELEESEEEMQFKMPASMEEFEQQPPPFKVPPSSAPSSLLDELSSSEPEAPAVCPMCKAEVDPKLLKKFQAQPNQRIRQQREFCASHRNDSAAGDYKAQGYPEIHWETFGERVQQFFPALEKLVKPDAPSYYRNLLDTAQKAGKTLQPSLEGDDIERISCGYYGPKGGQKMLDAIMGRFAVSLRRLAKQDSLVTKTGVVRYAQSVLVPELTVLLIKDDMDVSEDAAREIMRDSIDIGLMVNAQVDIVPIDEPALSEASGSELSEEPSDEDEFVE</sequence>
<keyword evidence="11" id="KW-1185">Reference proteome</keyword>
<feature type="compositionally biased region" description="Low complexity" evidence="8">
    <location>
        <begin position="409"/>
        <end position="418"/>
    </location>
</feature>
<protein>
    <recommendedName>
        <fullName evidence="5">Restriction of telomere capping protein 4</fullName>
    </recommendedName>
</protein>
<evidence type="ECO:0000256" key="4">
    <source>
        <dbReference type="ARBA" id="ARBA00009461"/>
    </source>
</evidence>
<evidence type="ECO:0000256" key="8">
    <source>
        <dbReference type="SAM" id="MobiDB-lite"/>
    </source>
</evidence>
<feature type="domain" description="Restriction of telomere capping protein 4 C-terminal" evidence="9">
    <location>
        <begin position="280"/>
        <end position="400"/>
    </location>
</feature>
<dbReference type="GO" id="GO:0005737">
    <property type="term" value="C:cytoplasm"/>
    <property type="evidence" value="ECO:0007669"/>
    <property type="project" value="UniProtKB-SubCell"/>
</dbReference>
<dbReference type="InterPro" id="IPR028094">
    <property type="entry name" value="RTC4_C"/>
</dbReference>
<keyword evidence="6" id="KW-0963">Cytoplasm</keyword>
<feature type="compositionally biased region" description="Acidic residues" evidence="8">
    <location>
        <begin position="419"/>
        <end position="431"/>
    </location>
</feature>
<dbReference type="OrthoDB" id="128308at2759"/>
<accession>A0A9W9TWZ5</accession>
<feature type="compositionally biased region" description="Low complexity" evidence="8">
    <location>
        <begin position="192"/>
        <end position="201"/>
    </location>
</feature>
<feature type="compositionally biased region" description="Polar residues" evidence="8">
    <location>
        <begin position="10"/>
        <end position="29"/>
    </location>
</feature>
<evidence type="ECO:0000256" key="1">
    <source>
        <dbReference type="ARBA" id="ARBA00002738"/>
    </source>
</evidence>
<evidence type="ECO:0000256" key="6">
    <source>
        <dbReference type="ARBA" id="ARBA00022490"/>
    </source>
</evidence>
<dbReference type="RefSeq" id="XP_058333504.1">
    <property type="nucleotide sequence ID" value="XM_058470363.1"/>
</dbReference>
<dbReference type="Pfam" id="PF14474">
    <property type="entry name" value="RTC4"/>
    <property type="match status" value="1"/>
</dbReference>
<comment type="similarity">
    <text evidence="4">Belongs to the RTC4 family.</text>
</comment>
<organism evidence="10 11">
    <name type="scientific">Penicillium chermesinum</name>
    <dbReference type="NCBI Taxonomy" id="63820"/>
    <lineage>
        <taxon>Eukaryota</taxon>
        <taxon>Fungi</taxon>
        <taxon>Dikarya</taxon>
        <taxon>Ascomycota</taxon>
        <taxon>Pezizomycotina</taxon>
        <taxon>Eurotiomycetes</taxon>
        <taxon>Eurotiomycetidae</taxon>
        <taxon>Eurotiales</taxon>
        <taxon>Aspergillaceae</taxon>
        <taxon>Penicillium</taxon>
    </lineage>
</organism>
<comment type="caution">
    <text evidence="10">The sequence shown here is derived from an EMBL/GenBank/DDBJ whole genome shotgun (WGS) entry which is preliminary data.</text>
</comment>
<evidence type="ECO:0000259" key="9">
    <source>
        <dbReference type="SMART" id="SM01312"/>
    </source>
</evidence>
<proteinExistence type="inferred from homology"/>
<feature type="compositionally biased region" description="Pro residues" evidence="8">
    <location>
        <begin position="181"/>
        <end position="191"/>
    </location>
</feature>
<gene>
    <name evidence="10" type="ORF">N7468_001066</name>
</gene>
<dbReference type="SMART" id="SM01312">
    <property type="entry name" value="RTC4"/>
    <property type="match status" value="1"/>
</dbReference>
<comment type="subcellular location">
    <subcellularLocation>
        <location evidence="3">Cytoplasm</location>
    </subcellularLocation>
    <subcellularLocation>
        <location evidence="2">Nucleus</location>
    </subcellularLocation>
</comment>
<comment type="function">
    <text evidence="1">May be involved in a process influencing telomere capping.</text>
</comment>